<name>A0A4Z2HD89_9TELE</name>
<evidence type="ECO:0000313" key="1">
    <source>
        <dbReference type="EMBL" id="TNN63480.1"/>
    </source>
</evidence>
<accession>A0A4Z2HD89</accession>
<reference evidence="1 2" key="1">
    <citation type="submission" date="2019-03" db="EMBL/GenBank/DDBJ databases">
        <title>First draft genome of Liparis tanakae, snailfish: a comprehensive survey of snailfish specific genes.</title>
        <authorList>
            <person name="Kim W."/>
            <person name="Song I."/>
            <person name="Jeong J.-H."/>
            <person name="Kim D."/>
            <person name="Kim S."/>
            <person name="Ryu S."/>
            <person name="Song J.Y."/>
            <person name="Lee S.K."/>
        </authorList>
    </citation>
    <scope>NUCLEOTIDE SEQUENCE [LARGE SCALE GENOMIC DNA]</scope>
    <source>
        <tissue evidence="1">Muscle</tissue>
    </source>
</reference>
<dbReference type="EMBL" id="SRLO01000272">
    <property type="protein sequence ID" value="TNN63480.1"/>
    <property type="molecule type" value="Genomic_DNA"/>
</dbReference>
<protein>
    <submittedName>
        <fullName evidence="1">Uncharacterized protein</fullName>
    </submittedName>
</protein>
<sequence length="104" mass="11123">MYVVTQVSVSLCVSLLGTNTYSLCTVNVPSEFLYSRVVASPGILVSHLRDAQLDSSERRSEEKVMVVSSSVGGGATDTPSDGLAMATFCLVPFTSFCHAIQKDR</sequence>
<dbReference type="AlphaFoldDB" id="A0A4Z2HD89"/>
<evidence type="ECO:0000313" key="2">
    <source>
        <dbReference type="Proteomes" id="UP000314294"/>
    </source>
</evidence>
<organism evidence="1 2">
    <name type="scientific">Liparis tanakae</name>
    <name type="common">Tanaka's snailfish</name>
    <dbReference type="NCBI Taxonomy" id="230148"/>
    <lineage>
        <taxon>Eukaryota</taxon>
        <taxon>Metazoa</taxon>
        <taxon>Chordata</taxon>
        <taxon>Craniata</taxon>
        <taxon>Vertebrata</taxon>
        <taxon>Euteleostomi</taxon>
        <taxon>Actinopterygii</taxon>
        <taxon>Neopterygii</taxon>
        <taxon>Teleostei</taxon>
        <taxon>Neoteleostei</taxon>
        <taxon>Acanthomorphata</taxon>
        <taxon>Eupercaria</taxon>
        <taxon>Perciformes</taxon>
        <taxon>Cottioidei</taxon>
        <taxon>Cottales</taxon>
        <taxon>Liparidae</taxon>
        <taxon>Liparis</taxon>
    </lineage>
</organism>
<comment type="caution">
    <text evidence="1">The sequence shown here is derived from an EMBL/GenBank/DDBJ whole genome shotgun (WGS) entry which is preliminary data.</text>
</comment>
<proteinExistence type="predicted"/>
<gene>
    <name evidence="1" type="ORF">EYF80_026330</name>
</gene>
<keyword evidence="2" id="KW-1185">Reference proteome</keyword>
<dbReference type="Proteomes" id="UP000314294">
    <property type="component" value="Unassembled WGS sequence"/>
</dbReference>